<evidence type="ECO:0000313" key="3">
    <source>
        <dbReference type="EMBL" id="CAK0791307.1"/>
    </source>
</evidence>
<dbReference type="Proteomes" id="UP001189429">
    <property type="component" value="Unassembled WGS sequence"/>
</dbReference>
<feature type="signal peptide" evidence="2">
    <location>
        <begin position="1"/>
        <end position="35"/>
    </location>
</feature>
<keyword evidence="4" id="KW-1185">Reference proteome</keyword>
<feature type="compositionally biased region" description="Low complexity" evidence="1">
    <location>
        <begin position="64"/>
        <end position="89"/>
    </location>
</feature>
<feature type="compositionally biased region" description="Gly residues" evidence="1">
    <location>
        <begin position="125"/>
        <end position="136"/>
    </location>
</feature>
<organism evidence="3 4">
    <name type="scientific">Prorocentrum cordatum</name>
    <dbReference type="NCBI Taxonomy" id="2364126"/>
    <lineage>
        <taxon>Eukaryota</taxon>
        <taxon>Sar</taxon>
        <taxon>Alveolata</taxon>
        <taxon>Dinophyceae</taxon>
        <taxon>Prorocentrales</taxon>
        <taxon>Prorocentraceae</taxon>
        <taxon>Prorocentrum</taxon>
    </lineage>
</organism>
<comment type="caution">
    <text evidence="3">The sequence shown here is derived from an EMBL/GenBank/DDBJ whole genome shotgun (WGS) entry which is preliminary data.</text>
</comment>
<evidence type="ECO:0000256" key="1">
    <source>
        <dbReference type="SAM" id="MobiDB-lite"/>
    </source>
</evidence>
<keyword evidence="2" id="KW-0732">Signal</keyword>
<proteinExistence type="predicted"/>
<gene>
    <name evidence="3" type="ORF">PCOR1329_LOCUS2244</name>
</gene>
<feature type="compositionally biased region" description="Basic and acidic residues" evidence="1">
    <location>
        <begin position="100"/>
        <end position="112"/>
    </location>
</feature>
<feature type="compositionally biased region" description="Gly residues" evidence="1">
    <location>
        <begin position="51"/>
        <end position="63"/>
    </location>
</feature>
<feature type="region of interest" description="Disordered" evidence="1">
    <location>
        <begin position="50"/>
        <end position="137"/>
    </location>
</feature>
<sequence>MALDPPRRDPGGAWRWARRAAGLCASLAAWPSARCLAPCVRAPGLAQWPGAGSGGSGRNGQHGGQWRAAQWPRAAAQRLGAAVVAAPRRAGGGRAQRGRRSGDDGGAPERGRGGVAAGPRLQPARGGGPGAGGGGSLSALAEEEWARSDPVMRERARLQSSMDLALELGLDDDDLGEVPEFRAFLDADADPQELPTMVSQLGLSAFAGSMVEKDVSMLDWADLGDEMDHGARVRLSEALSNQTVEAFHARHTDLSDSEWRELLEQLREYEFPPTEWINLGSFLGKNLRRRWGKIVFLLKLGEEQRRTDNAVNVLGVDIPLPKSPF</sequence>
<dbReference type="EMBL" id="CAUYUJ010000558">
    <property type="protein sequence ID" value="CAK0791307.1"/>
    <property type="molecule type" value="Genomic_DNA"/>
</dbReference>
<accession>A0ABN9PLY2</accession>
<name>A0ABN9PLY2_9DINO</name>
<evidence type="ECO:0000256" key="2">
    <source>
        <dbReference type="SAM" id="SignalP"/>
    </source>
</evidence>
<protein>
    <submittedName>
        <fullName evidence="3">Uncharacterized protein</fullName>
    </submittedName>
</protein>
<reference evidence="3" key="1">
    <citation type="submission" date="2023-10" db="EMBL/GenBank/DDBJ databases">
        <authorList>
            <person name="Chen Y."/>
            <person name="Shah S."/>
            <person name="Dougan E. K."/>
            <person name="Thang M."/>
            <person name="Chan C."/>
        </authorList>
    </citation>
    <scope>NUCLEOTIDE SEQUENCE [LARGE SCALE GENOMIC DNA]</scope>
</reference>
<feature type="chain" id="PRO_5046609518" evidence="2">
    <location>
        <begin position="36"/>
        <end position="325"/>
    </location>
</feature>
<evidence type="ECO:0000313" key="4">
    <source>
        <dbReference type="Proteomes" id="UP001189429"/>
    </source>
</evidence>